<dbReference type="InterPro" id="IPR010982">
    <property type="entry name" value="Lambda_DNA-bd_dom_sf"/>
</dbReference>
<dbReference type="Proteomes" id="UP001335183">
    <property type="component" value="Chromosome"/>
</dbReference>
<dbReference type="CDD" id="cd00093">
    <property type="entry name" value="HTH_XRE"/>
    <property type="match status" value="1"/>
</dbReference>
<dbReference type="Pfam" id="PF01381">
    <property type="entry name" value="HTH_3"/>
    <property type="match status" value="1"/>
</dbReference>
<sequence>MIRGGVLDPRYQQLISSLVKARKTNKISQSKLAFQLGRAQQFVSRYEHSERRLDIIEYVDIASALHLDPVSELKKVMHKHNRK</sequence>
<organism evidence="2 3">
    <name type="scientific">Pelagerythrobacter marensis</name>
    <dbReference type="NCBI Taxonomy" id="543877"/>
    <lineage>
        <taxon>Bacteria</taxon>
        <taxon>Pseudomonadati</taxon>
        <taxon>Pseudomonadota</taxon>
        <taxon>Alphaproteobacteria</taxon>
        <taxon>Sphingomonadales</taxon>
        <taxon>Erythrobacteraceae</taxon>
        <taxon>Pelagerythrobacter</taxon>
    </lineage>
</organism>
<protein>
    <submittedName>
        <fullName evidence="2">Helix-turn-helix transcriptional regulator</fullName>
    </submittedName>
</protein>
<evidence type="ECO:0000259" key="1">
    <source>
        <dbReference type="PROSITE" id="PS50943"/>
    </source>
</evidence>
<feature type="domain" description="HTH cro/C1-type" evidence="1">
    <location>
        <begin position="18"/>
        <end position="73"/>
    </location>
</feature>
<evidence type="ECO:0000313" key="3">
    <source>
        <dbReference type="Proteomes" id="UP001335183"/>
    </source>
</evidence>
<dbReference type="RefSeq" id="WP_338446997.1">
    <property type="nucleotide sequence ID" value="NZ_CP144918.1"/>
</dbReference>
<gene>
    <name evidence="2" type="ORF">V5F89_04175</name>
</gene>
<accession>A0ABZ2D8H3</accession>
<dbReference type="InterPro" id="IPR001387">
    <property type="entry name" value="Cro/C1-type_HTH"/>
</dbReference>
<dbReference type="SMART" id="SM00530">
    <property type="entry name" value="HTH_XRE"/>
    <property type="match status" value="1"/>
</dbReference>
<reference evidence="2 3" key="1">
    <citation type="submission" date="2024-02" db="EMBL/GenBank/DDBJ databases">
        <title>The whole genome sequence of five bacterial samples isolated from Abu Dhabi Sabkha-shore region.</title>
        <authorList>
            <person name="Sudalaimuthuasari N."/>
            <person name="Sarfraz B."/>
            <person name="Tuyisabe J.D."/>
            <person name="Mugisha Ntwali L.D.M."/>
            <person name="Ali A.I.A.A."/>
            <person name="Almansoori S.Z.A."/>
            <person name="Alajami H.S.A."/>
            <person name="Almeqbaali A.A.S."/>
            <person name="Kundu B."/>
            <person name="Saeed E.E."/>
            <person name="Sukumarinath V."/>
            <person name="Mishra A.K."/>
            <person name="Hazzouri K.M."/>
            <person name="Almaskari R."/>
            <person name="Sharma A.K."/>
            <person name="Amiri K.M.A."/>
        </authorList>
    </citation>
    <scope>NUCLEOTIDE SEQUENCE [LARGE SCALE GENOMIC DNA]</scope>
    <source>
        <strain evidence="3">kcgeb_sd</strain>
    </source>
</reference>
<keyword evidence="3" id="KW-1185">Reference proteome</keyword>
<name>A0ABZ2D8H3_9SPHN</name>
<dbReference type="SUPFAM" id="SSF47413">
    <property type="entry name" value="lambda repressor-like DNA-binding domains"/>
    <property type="match status" value="1"/>
</dbReference>
<evidence type="ECO:0000313" key="2">
    <source>
        <dbReference type="EMBL" id="WWA48111.1"/>
    </source>
</evidence>
<dbReference type="Gene3D" id="1.10.260.40">
    <property type="entry name" value="lambda repressor-like DNA-binding domains"/>
    <property type="match status" value="1"/>
</dbReference>
<dbReference type="EMBL" id="CP144918">
    <property type="protein sequence ID" value="WWA48111.1"/>
    <property type="molecule type" value="Genomic_DNA"/>
</dbReference>
<dbReference type="PROSITE" id="PS50943">
    <property type="entry name" value="HTH_CROC1"/>
    <property type="match status" value="1"/>
</dbReference>
<proteinExistence type="predicted"/>